<organism evidence="2">
    <name type="scientific">viral metagenome</name>
    <dbReference type="NCBI Taxonomy" id="1070528"/>
    <lineage>
        <taxon>unclassified sequences</taxon>
        <taxon>metagenomes</taxon>
        <taxon>organismal metagenomes</taxon>
    </lineage>
</organism>
<name>A0A6M3M3J8_9ZZZZ</name>
<evidence type="ECO:0000313" key="1">
    <source>
        <dbReference type="EMBL" id="QJA98471.1"/>
    </source>
</evidence>
<gene>
    <name evidence="1" type="ORF">MM171A01761_0012</name>
    <name evidence="2" type="ORF">MM171B02188_0002</name>
</gene>
<proteinExistence type="predicted"/>
<reference evidence="2" key="1">
    <citation type="submission" date="2020-03" db="EMBL/GenBank/DDBJ databases">
        <title>The deep terrestrial virosphere.</title>
        <authorList>
            <person name="Holmfeldt K."/>
            <person name="Nilsson E."/>
            <person name="Simone D."/>
            <person name="Lopez-Fernandez M."/>
            <person name="Wu X."/>
            <person name="de Brujin I."/>
            <person name="Lundin D."/>
            <person name="Andersson A."/>
            <person name="Bertilsson S."/>
            <person name="Dopson M."/>
        </authorList>
    </citation>
    <scope>NUCLEOTIDE SEQUENCE</scope>
    <source>
        <strain evidence="1">MM171A01761</strain>
        <strain evidence="2">MM171B02188</strain>
    </source>
</reference>
<dbReference type="AlphaFoldDB" id="A0A6M3M3J8"/>
<dbReference type="EMBL" id="MT143583">
    <property type="protein sequence ID" value="QJA98471.1"/>
    <property type="molecule type" value="Genomic_DNA"/>
</dbReference>
<protein>
    <submittedName>
        <fullName evidence="2">Uncharacterized protein</fullName>
    </submittedName>
</protein>
<evidence type="ECO:0000313" key="2">
    <source>
        <dbReference type="EMBL" id="QJB01654.1"/>
    </source>
</evidence>
<sequence>MIKVTPERTTEEEAKRLSKEHWSWLEPLLRMIYTGAMEHGYKHGIEAVTTDEYQ</sequence>
<accession>A0A6M3M3J8</accession>
<dbReference type="EMBL" id="MT143722">
    <property type="protein sequence ID" value="QJB01654.1"/>
    <property type="molecule type" value="Genomic_DNA"/>
</dbReference>